<comment type="caution">
    <text evidence="5">The sequence shown here is derived from an EMBL/GenBank/DDBJ whole genome shotgun (WGS) entry which is preliminary data.</text>
</comment>
<dbReference type="Gene3D" id="3.40.50.11780">
    <property type="match status" value="1"/>
</dbReference>
<comment type="similarity">
    <text evidence="1">Belongs to the myoviridae tail sheath protein family.</text>
</comment>
<dbReference type="AlphaFoldDB" id="A0A084T297"/>
<evidence type="ECO:0000259" key="4">
    <source>
        <dbReference type="Pfam" id="PF17482"/>
    </source>
</evidence>
<dbReference type="Pfam" id="PF04984">
    <property type="entry name" value="Phage_sheath_1"/>
    <property type="match status" value="1"/>
</dbReference>
<dbReference type="Proteomes" id="UP000028547">
    <property type="component" value="Unassembled WGS sequence"/>
</dbReference>
<accession>A0A084T297</accession>
<dbReference type="RefSeq" id="WP_043388407.1">
    <property type="nucleotide sequence ID" value="NZ_JPMI01000003.1"/>
</dbReference>
<dbReference type="EMBL" id="JPMI01000003">
    <property type="protein sequence ID" value="KFA94832.1"/>
    <property type="molecule type" value="Genomic_DNA"/>
</dbReference>
<dbReference type="InterPro" id="IPR020287">
    <property type="entry name" value="Tail_sheath_C"/>
</dbReference>
<feature type="domain" description="Tail sheath protein C-terminal" evidence="4">
    <location>
        <begin position="277"/>
        <end position="381"/>
    </location>
</feature>
<dbReference type="InterPro" id="IPR035089">
    <property type="entry name" value="Phage_sheath_subtilisin"/>
</dbReference>
<evidence type="ECO:0000313" key="6">
    <source>
        <dbReference type="Proteomes" id="UP000028547"/>
    </source>
</evidence>
<dbReference type="Pfam" id="PF17482">
    <property type="entry name" value="Phage_sheath_1C"/>
    <property type="match status" value="1"/>
</dbReference>
<reference evidence="5 6" key="1">
    <citation type="submission" date="2014-07" db="EMBL/GenBank/DDBJ databases">
        <title>Draft Genome Sequence of Gephyronic Acid Producer, Cystobacter violaceus Strain Cb vi76.</title>
        <authorList>
            <person name="Stevens D.C."/>
            <person name="Young J."/>
            <person name="Carmichael R."/>
            <person name="Tan J."/>
            <person name="Taylor R.E."/>
        </authorList>
    </citation>
    <scope>NUCLEOTIDE SEQUENCE [LARGE SCALE GENOMIC DNA]</scope>
    <source>
        <strain evidence="5 6">Cb vi76</strain>
    </source>
</reference>
<dbReference type="InterPro" id="IPR052042">
    <property type="entry name" value="Tail_sheath_structural"/>
</dbReference>
<evidence type="ECO:0000259" key="3">
    <source>
        <dbReference type="Pfam" id="PF04984"/>
    </source>
</evidence>
<evidence type="ECO:0000256" key="1">
    <source>
        <dbReference type="ARBA" id="ARBA00008005"/>
    </source>
</evidence>
<organism evidence="5 6">
    <name type="scientific">Archangium violaceum Cb vi76</name>
    <dbReference type="NCBI Taxonomy" id="1406225"/>
    <lineage>
        <taxon>Bacteria</taxon>
        <taxon>Pseudomonadati</taxon>
        <taxon>Myxococcota</taxon>
        <taxon>Myxococcia</taxon>
        <taxon>Myxococcales</taxon>
        <taxon>Cystobacterineae</taxon>
        <taxon>Archangiaceae</taxon>
        <taxon>Archangium</taxon>
    </lineage>
</organism>
<evidence type="ECO:0000313" key="5">
    <source>
        <dbReference type="EMBL" id="KFA94832.1"/>
    </source>
</evidence>
<feature type="domain" description="Tail sheath protein subtilisin-like" evidence="3">
    <location>
        <begin position="116"/>
        <end position="272"/>
    </location>
</feature>
<evidence type="ECO:0000256" key="2">
    <source>
        <dbReference type="SAM" id="MobiDB-lite"/>
    </source>
</evidence>
<sequence>MANYASPGVYVEQTPSSVMPIEGAGTSTAGFIGIYKNDPPGPDGKPLVAPTGAVLCTHFTEFKSLFGDFSNEGGHSNLAHAVYGFFNNGGTRCYVARAKNVADVKEVLERFEAIGEISMVAAPGATDATTQESLISHCENMKERIALIDGPRETAPGNLNKEATPPDSPPLSKRSSYAACYYPWLQVFDPATQDDPLTKGLKYVPPVGHVAGIYARVDATRGVHKAPANEPVRGALDVRWPISTSLQDGLNPEGINCIRDLDGTIKVWGARTRADSSEADFRYVNVRRLFCYLRDSIDGGLQWAVFEPNNPELWARITRNTRAFLTQVWSTGALFGATPEEAFYVKCDAENNPPAERDVGRVITEIGVAITRPAEFVIFKIGQWSGPTSQ</sequence>
<proteinExistence type="inferred from homology"/>
<name>A0A084T297_9BACT</name>
<gene>
    <name evidence="5" type="ORF">Q664_00235</name>
</gene>
<dbReference type="PANTHER" id="PTHR35861:SF1">
    <property type="entry name" value="PHAGE TAIL SHEATH PROTEIN"/>
    <property type="match status" value="1"/>
</dbReference>
<feature type="region of interest" description="Disordered" evidence="2">
    <location>
        <begin position="151"/>
        <end position="172"/>
    </location>
</feature>
<dbReference type="PANTHER" id="PTHR35861">
    <property type="match status" value="1"/>
</dbReference>
<protein>
    <submittedName>
        <fullName evidence="5">Tail protein</fullName>
    </submittedName>
</protein>